<dbReference type="AlphaFoldDB" id="A0A0P0Y045"/>
<dbReference type="Gramene" id="Os11t0213733-01">
    <property type="protein sequence ID" value="Os11t0213733-01"/>
    <property type="gene ID" value="Os11g0213733"/>
</dbReference>
<sequence length="49" mass="5204">KHCSDRVFNGASPNVMVVSQAIVNEGSLWCLAGAHALHKFLVRSLAPGD</sequence>
<accession>A0A0P0Y045</accession>
<name>A0A0P0Y045_ORYSJ</name>
<proteinExistence type="predicted"/>
<protein>
    <submittedName>
        <fullName evidence="1">Os11g0213733 protein</fullName>
    </submittedName>
</protein>
<gene>
    <name evidence="1" type="ordered locus">Os11g0213733</name>
    <name evidence="1" type="ORF">OSNPB_110213733</name>
</gene>
<dbReference type="EMBL" id="AP014967">
    <property type="protein sequence ID" value="BAT13201.1"/>
    <property type="molecule type" value="Genomic_DNA"/>
</dbReference>
<dbReference type="InParanoid" id="A0A0P0Y045"/>
<reference evidence="1 2" key="3">
    <citation type="journal article" date="2013" name="Rice">
        <title>Improvement of the Oryza sativa Nipponbare reference genome using next generation sequence and optical map data.</title>
        <authorList>
            <person name="Kawahara Y."/>
            <person name="de la Bastide M."/>
            <person name="Hamilton J.P."/>
            <person name="Kanamori H."/>
            <person name="McCombie W.R."/>
            <person name="Ouyang S."/>
            <person name="Schwartz D.C."/>
            <person name="Tanaka T."/>
            <person name="Wu J."/>
            <person name="Zhou S."/>
            <person name="Childs K.L."/>
            <person name="Davidson R.M."/>
            <person name="Lin H."/>
            <person name="Quesada-Ocampo L."/>
            <person name="Vaillancourt B."/>
            <person name="Sakai H."/>
            <person name="Lee S.S."/>
            <person name="Kim J."/>
            <person name="Numa H."/>
            <person name="Itoh T."/>
            <person name="Buell C.R."/>
            <person name="Matsumoto T."/>
        </authorList>
    </citation>
    <scope>NUCLEOTIDE SEQUENCE [LARGE SCALE GENOMIC DNA]</scope>
    <source>
        <strain evidence="2">cv. Nipponbare</strain>
    </source>
</reference>
<dbReference type="PaxDb" id="39947-A0A0P0Y045"/>
<evidence type="ECO:0000313" key="2">
    <source>
        <dbReference type="Proteomes" id="UP000059680"/>
    </source>
</evidence>
<keyword evidence="2" id="KW-1185">Reference proteome</keyword>
<organism evidence="1 2">
    <name type="scientific">Oryza sativa subsp. japonica</name>
    <name type="common">Rice</name>
    <dbReference type="NCBI Taxonomy" id="39947"/>
    <lineage>
        <taxon>Eukaryota</taxon>
        <taxon>Viridiplantae</taxon>
        <taxon>Streptophyta</taxon>
        <taxon>Embryophyta</taxon>
        <taxon>Tracheophyta</taxon>
        <taxon>Spermatophyta</taxon>
        <taxon>Magnoliopsida</taxon>
        <taxon>Liliopsida</taxon>
        <taxon>Poales</taxon>
        <taxon>Poaceae</taxon>
        <taxon>BOP clade</taxon>
        <taxon>Oryzoideae</taxon>
        <taxon>Oryzeae</taxon>
        <taxon>Oryzinae</taxon>
        <taxon>Oryza</taxon>
        <taxon>Oryza sativa</taxon>
    </lineage>
</organism>
<reference evidence="1 2" key="2">
    <citation type="journal article" date="2013" name="Plant Cell Physiol.">
        <title>Rice Annotation Project Database (RAP-DB): an integrative and interactive database for rice genomics.</title>
        <authorList>
            <person name="Sakai H."/>
            <person name="Lee S.S."/>
            <person name="Tanaka T."/>
            <person name="Numa H."/>
            <person name="Kim J."/>
            <person name="Kawahara Y."/>
            <person name="Wakimoto H."/>
            <person name="Yang C.C."/>
            <person name="Iwamoto M."/>
            <person name="Abe T."/>
            <person name="Yamada Y."/>
            <person name="Muto A."/>
            <person name="Inokuchi H."/>
            <person name="Ikemura T."/>
            <person name="Matsumoto T."/>
            <person name="Sasaki T."/>
            <person name="Itoh T."/>
        </authorList>
    </citation>
    <scope>NUCLEOTIDE SEQUENCE [LARGE SCALE GENOMIC DNA]</scope>
    <source>
        <strain evidence="2">cv. Nipponbare</strain>
    </source>
</reference>
<feature type="non-terminal residue" evidence="1">
    <location>
        <position position="1"/>
    </location>
</feature>
<reference evidence="2" key="1">
    <citation type="journal article" date="2005" name="Nature">
        <title>The map-based sequence of the rice genome.</title>
        <authorList>
            <consortium name="International rice genome sequencing project (IRGSP)"/>
            <person name="Matsumoto T."/>
            <person name="Wu J."/>
            <person name="Kanamori H."/>
            <person name="Katayose Y."/>
            <person name="Fujisawa M."/>
            <person name="Namiki N."/>
            <person name="Mizuno H."/>
            <person name="Yamamoto K."/>
            <person name="Antonio B.A."/>
            <person name="Baba T."/>
            <person name="Sakata K."/>
            <person name="Nagamura Y."/>
            <person name="Aoki H."/>
            <person name="Arikawa K."/>
            <person name="Arita K."/>
            <person name="Bito T."/>
            <person name="Chiden Y."/>
            <person name="Fujitsuka N."/>
            <person name="Fukunaka R."/>
            <person name="Hamada M."/>
            <person name="Harada C."/>
            <person name="Hayashi A."/>
            <person name="Hijishita S."/>
            <person name="Honda M."/>
            <person name="Hosokawa S."/>
            <person name="Ichikawa Y."/>
            <person name="Idonuma A."/>
            <person name="Iijima M."/>
            <person name="Ikeda M."/>
            <person name="Ikeno M."/>
            <person name="Ito K."/>
            <person name="Ito S."/>
            <person name="Ito T."/>
            <person name="Ito Y."/>
            <person name="Ito Y."/>
            <person name="Iwabuchi A."/>
            <person name="Kamiya K."/>
            <person name="Karasawa W."/>
            <person name="Kurita K."/>
            <person name="Katagiri S."/>
            <person name="Kikuta A."/>
            <person name="Kobayashi H."/>
            <person name="Kobayashi N."/>
            <person name="Machita K."/>
            <person name="Maehara T."/>
            <person name="Masukawa M."/>
            <person name="Mizubayashi T."/>
            <person name="Mukai Y."/>
            <person name="Nagasaki H."/>
            <person name="Nagata Y."/>
            <person name="Naito S."/>
            <person name="Nakashima M."/>
            <person name="Nakama Y."/>
            <person name="Nakamichi Y."/>
            <person name="Nakamura M."/>
            <person name="Meguro A."/>
            <person name="Negishi M."/>
            <person name="Ohta I."/>
            <person name="Ohta T."/>
            <person name="Okamoto M."/>
            <person name="Ono N."/>
            <person name="Saji S."/>
            <person name="Sakaguchi M."/>
            <person name="Sakai K."/>
            <person name="Shibata M."/>
            <person name="Shimokawa T."/>
            <person name="Song J."/>
            <person name="Takazaki Y."/>
            <person name="Terasawa K."/>
            <person name="Tsugane M."/>
            <person name="Tsuji K."/>
            <person name="Ueda S."/>
            <person name="Waki K."/>
            <person name="Yamagata H."/>
            <person name="Yamamoto M."/>
            <person name="Yamamoto S."/>
            <person name="Yamane H."/>
            <person name="Yoshiki S."/>
            <person name="Yoshihara R."/>
            <person name="Yukawa K."/>
            <person name="Zhong H."/>
            <person name="Yano M."/>
            <person name="Yuan Q."/>
            <person name="Ouyang S."/>
            <person name="Liu J."/>
            <person name="Jones K.M."/>
            <person name="Gansberger K."/>
            <person name="Moffat K."/>
            <person name="Hill J."/>
            <person name="Bera J."/>
            <person name="Fadrosh D."/>
            <person name="Jin S."/>
            <person name="Johri S."/>
            <person name="Kim M."/>
            <person name="Overton L."/>
            <person name="Reardon M."/>
            <person name="Tsitrin T."/>
            <person name="Vuong H."/>
            <person name="Weaver B."/>
            <person name="Ciecko A."/>
            <person name="Tallon L."/>
            <person name="Jackson J."/>
            <person name="Pai G."/>
            <person name="Aken S.V."/>
            <person name="Utterback T."/>
            <person name="Reidmuller S."/>
            <person name="Feldblyum T."/>
            <person name="Hsiao J."/>
            <person name="Zismann V."/>
            <person name="Iobst S."/>
            <person name="de Vazeille A.R."/>
            <person name="Buell C.R."/>
            <person name="Ying K."/>
            <person name="Li Y."/>
            <person name="Lu T."/>
            <person name="Huang Y."/>
            <person name="Zhao Q."/>
            <person name="Feng Q."/>
            <person name="Zhang L."/>
            <person name="Zhu J."/>
            <person name="Weng Q."/>
            <person name="Mu J."/>
            <person name="Lu Y."/>
            <person name="Fan D."/>
            <person name="Liu Y."/>
            <person name="Guan J."/>
            <person name="Zhang Y."/>
            <person name="Yu S."/>
            <person name="Liu X."/>
            <person name="Zhang Y."/>
            <person name="Hong G."/>
            <person name="Han B."/>
            <person name="Choisne N."/>
            <person name="Demange N."/>
            <person name="Orjeda G."/>
            <person name="Samain S."/>
            <person name="Cattolico L."/>
            <person name="Pelletier E."/>
            <person name="Couloux A."/>
            <person name="Segurens B."/>
            <person name="Wincker P."/>
            <person name="D'Hont A."/>
            <person name="Scarpelli C."/>
            <person name="Weissenbach J."/>
            <person name="Salanoubat M."/>
            <person name="Quetier F."/>
            <person name="Yu Y."/>
            <person name="Kim H.R."/>
            <person name="Rambo T."/>
            <person name="Currie J."/>
            <person name="Collura K."/>
            <person name="Luo M."/>
            <person name="Yang T."/>
            <person name="Ammiraju J.S.S."/>
            <person name="Engler F."/>
            <person name="Soderlund C."/>
            <person name="Wing R.A."/>
            <person name="Palmer L.E."/>
            <person name="de la Bastide M."/>
            <person name="Spiegel L."/>
            <person name="Nascimento L."/>
            <person name="Zutavern T."/>
            <person name="O'Shaughnessy A."/>
            <person name="Dike S."/>
            <person name="Dedhia N."/>
            <person name="Preston R."/>
            <person name="Balija V."/>
            <person name="McCombie W.R."/>
            <person name="Chow T."/>
            <person name="Chen H."/>
            <person name="Chung M."/>
            <person name="Chen C."/>
            <person name="Shaw J."/>
            <person name="Wu H."/>
            <person name="Hsiao K."/>
            <person name="Chao Y."/>
            <person name="Chu M."/>
            <person name="Cheng C."/>
            <person name="Hour A."/>
            <person name="Lee P."/>
            <person name="Lin S."/>
            <person name="Lin Y."/>
            <person name="Liou J."/>
            <person name="Liu S."/>
            <person name="Hsing Y."/>
            <person name="Raghuvanshi S."/>
            <person name="Mohanty A."/>
            <person name="Bharti A.K."/>
            <person name="Gaur A."/>
            <person name="Gupta V."/>
            <person name="Kumar D."/>
            <person name="Ravi V."/>
            <person name="Vij S."/>
            <person name="Kapur A."/>
            <person name="Khurana P."/>
            <person name="Khurana P."/>
            <person name="Khurana J.P."/>
            <person name="Tyagi A.K."/>
            <person name="Gaikwad K."/>
            <person name="Singh A."/>
            <person name="Dalal V."/>
            <person name="Srivastava S."/>
            <person name="Dixit A."/>
            <person name="Pal A.K."/>
            <person name="Ghazi I.A."/>
            <person name="Yadav M."/>
            <person name="Pandit A."/>
            <person name="Bhargava A."/>
            <person name="Sureshbabu K."/>
            <person name="Batra K."/>
            <person name="Sharma T.R."/>
            <person name="Mohapatra T."/>
            <person name="Singh N.K."/>
            <person name="Messing J."/>
            <person name="Nelson A.B."/>
            <person name="Fuks G."/>
            <person name="Kavchok S."/>
            <person name="Keizer G."/>
            <person name="Linton E."/>
            <person name="Llaca V."/>
            <person name="Song R."/>
            <person name="Tanyolac B."/>
            <person name="Young S."/>
            <person name="Ho-Il K."/>
            <person name="Hahn J.H."/>
            <person name="Sangsakoo G."/>
            <person name="Vanavichit A."/>
            <person name="de Mattos Luiz.A.T."/>
            <person name="Zimmer P.D."/>
            <person name="Malone G."/>
            <person name="Dellagostin O."/>
            <person name="de Oliveira A.C."/>
            <person name="Bevan M."/>
            <person name="Bancroft I."/>
            <person name="Minx P."/>
            <person name="Cordum H."/>
            <person name="Wilson R."/>
            <person name="Cheng Z."/>
            <person name="Jin W."/>
            <person name="Jiang J."/>
            <person name="Leong S.A."/>
            <person name="Iwama H."/>
            <person name="Gojobori T."/>
            <person name="Itoh T."/>
            <person name="Niimura Y."/>
            <person name="Fujii Y."/>
            <person name="Habara T."/>
            <person name="Sakai H."/>
            <person name="Sato Y."/>
            <person name="Wilson G."/>
            <person name="Kumar K."/>
            <person name="McCouch S."/>
            <person name="Juretic N."/>
            <person name="Hoen D."/>
            <person name="Wright S."/>
            <person name="Bruskiewich R."/>
            <person name="Bureau T."/>
            <person name="Miyao A."/>
            <person name="Hirochika H."/>
            <person name="Nishikawa T."/>
            <person name="Kadowaki K."/>
            <person name="Sugiura M."/>
            <person name="Burr B."/>
            <person name="Sasaki T."/>
        </authorList>
    </citation>
    <scope>NUCLEOTIDE SEQUENCE [LARGE SCALE GENOMIC DNA]</scope>
    <source>
        <strain evidence="2">cv. Nipponbare</strain>
    </source>
</reference>
<dbReference type="Proteomes" id="UP000059680">
    <property type="component" value="Chromosome 11"/>
</dbReference>
<evidence type="ECO:0000313" key="1">
    <source>
        <dbReference type="EMBL" id="BAT13201.1"/>
    </source>
</evidence>